<comment type="subcellular location">
    <subcellularLocation>
        <location evidence="2">Membrane</location>
        <topology evidence="2">Multi-pass membrane protein</topology>
    </subcellularLocation>
</comment>
<comment type="caution">
    <text evidence="14">The sequence shown here is derived from an EMBL/GenBank/DDBJ whole genome shotgun (WGS) entry which is preliminary data.</text>
</comment>
<reference evidence="14 15" key="1">
    <citation type="submission" date="2018-11" db="EMBL/GenBank/DDBJ databases">
        <title>Genomic Encyclopedia of Type Strains, Phase IV (KMG-IV): sequencing the most valuable type-strain genomes for metagenomic binning, comparative biology and taxonomic classification.</title>
        <authorList>
            <person name="Goeker M."/>
        </authorList>
    </citation>
    <scope>NUCLEOTIDE SEQUENCE [LARGE SCALE GENOMIC DNA]</scope>
    <source>
        <strain evidence="14 15">DSM 100275</strain>
    </source>
</reference>
<comment type="cofactor">
    <cofactor evidence="12">
        <name>heme</name>
        <dbReference type="ChEBI" id="CHEBI:30413"/>
    </cofactor>
    <text evidence="12">The heme is bound between the two transmembrane subunits.</text>
</comment>
<keyword evidence="5 12" id="KW-0349">Heme</keyword>
<accession>A0A3N1XZU0</accession>
<sequence>MPVQTDRPVNLDLFRFRLPIVGISSIAHRISGVLLFLFIPVLLWLLDLSLRGEAGFARAAEAAGGWFAWLVSIVLAWALFHHLAAGIRYLLIDVDVGVEKEQARLSAKVVLAVGLVGAILGLLGVFV</sequence>
<keyword evidence="8 13" id="KW-1133">Transmembrane helix</keyword>
<evidence type="ECO:0000256" key="11">
    <source>
        <dbReference type="ARBA" id="ARBA00025912"/>
    </source>
</evidence>
<dbReference type="AlphaFoldDB" id="A0A3N1XZU0"/>
<evidence type="ECO:0000256" key="2">
    <source>
        <dbReference type="ARBA" id="ARBA00004141"/>
    </source>
</evidence>
<name>A0A3N1XZU0_9GAMM</name>
<evidence type="ECO:0000313" key="15">
    <source>
        <dbReference type="Proteomes" id="UP000276634"/>
    </source>
</evidence>
<evidence type="ECO:0000256" key="12">
    <source>
        <dbReference type="PIRSR" id="PIRSR000178-1"/>
    </source>
</evidence>
<evidence type="ECO:0000256" key="7">
    <source>
        <dbReference type="ARBA" id="ARBA00022723"/>
    </source>
</evidence>
<keyword evidence="9 12" id="KW-0408">Iron</keyword>
<evidence type="ECO:0000313" key="14">
    <source>
        <dbReference type="EMBL" id="ROR32115.1"/>
    </source>
</evidence>
<evidence type="ECO:0000256" key="4">
    <source>
        <dbReference type="ARBA" id="ARBA00020076"/>
    </source>
</evidence>
<dbReference type="EMBL" id="RJVI01000002">
    <property type="protein sequence ID" value="ROR32115.1"/>
    <property type="molecule type" value="Genomic_DNA"/>
</dbReference>
<dbReference type="PIRSF" id="PIRSF000178">
    <property type="entry name" value="SDH_cyt_b560"/>
    <property type="match status" value="1"/>
</dbReference>
<comment type="subunit">
    <text evidence="11">Part of an enzyme complex containing four subunits: a flavoprotein, an iron-sulfur protein, plus two membrane-anchoring proteins, SdhC and SdhD. The complex can form homotrimers.</text>
</comment>
<comment type="function">
    <text evidence="1">Membrane-anchoring subunit of succinate dehydrogenase (SDH).</text>
</comment>
<keyword evidence="7 12" id="KW-0479">Metal-binding</keyword>
<keyword evidence="10 13" id="KW-0472">Membrane</keyword>
<dbReference type="Pfam" id="PF01127">
    <property type="entry name" value="Sdh_cyt"/>
    <property type="match status" value="1"/>
</dbReference>
<dbReference type="RefSeq" id="WP_123401092.1">
    <property type="nucleotide sequence ID" value="NZ_RJVI01000002.1"/>
</dbReference>
<dbReference type="GO" id="GO:0006099">
    <property type="term" value="P:tricarboxylic acid cycle"/>
    <property type="evidence" value="ECO:0007669"/>
    <property type="project" value="InterPro"/>
</dbReference>
<protein>
    <recommendedName>
        <fullName evidence="4">Succinate dehydrogenase cytochrome b556 subunit</fullName>
    </recommendedName>
</protein>
<dbReference type="InterPro" id="IPR034804">
    <property type="entry name" value="SQR/QFR_C/D"/>
</dbReference>
<keyword evidence="15" id="KW-1185">Reference proteome</keyword>
<dbReference type="GO" id="GO:0009055">
    <property type="term" value="F:electron transfer activity"/>
    <property type="evidence" value="ECO:0007669"/>
    <property type="project" value="InterPro"/>
</dbReference>
<feature type="binding site" description="axial binding residue" evidence="12">
    <location>
        <position position="82"/>
    </location>
    <ligand>
        <name>heme</name>
        <dbReference type="ChEBI" id="CHEBI:30413"/>
        <note>ligand shared with second transmembrane subunit</note>
    </ligand>
    <ligandPart>
        <name>Fe</name>
        <dbReference type="ChEBI" id="CHEBI:18248"/>
    </ligandPart>
</feature>
<dbReference type="PANTHER" id="PTHR10978">
    <property type="entry name" value="SUCCINATE DEHYDROGENASE CYTOCHROME B560 SUBUNIT"/>
    <property type="match status" value="1"/>
</dbReference>
<feature type="transmembrane region" description="Helical" evidence="13">
    <location>
        <begin position="20"/>
        <end position="46"/>
    </location>
</feature>
<dbReference type="PROSITE" id="PS01000">
    <property type="entry name" value="SDH_CYT_1"/>
    <property type="match status" value="1"/>
</dbReference>
<dbReference type="SUPFAM" id="SSF81343">
    <property type="entry name" value="Fumarate reductase respiratory complex transmembrane subunits"/>
    <property type="match status" value="1"/>
</dbReference>
<dbReference type="GO" id="GO:0005886">
    <property type="term" value="C:plasma membrane"/>
    <property type="evidence" value="ECO:0007669"/>
    <property type="project" value="TreeGrafter"/>
</dbReference>
<feature type="transmembrane region" description="Helical" evidence="13">
    <location>
        <begin position="105"/>
        <end position="126"/>
    </location>
</feature>
<evidence type="ECO:0000256" key="6">
    <source>
        <dbReference type="ARBA" id="ARBA00022692"/>
    </source>
</evidence>
<dbReference type="Gene3D" id="1.20.1300.10">
    <property type="entry name" value="Fumarate reductase/succinate dehydrogenase, transmembrane subunit"/>
    <property type="match status" value="1"/>
</dbReference>
<dbReference type="InterPro" id="IPR014314">
    <property type="entry name" value="Succ_DH_cytb556"/>
</dbReference>
<evidence type="ECO:0000256" key="10">
    <source>
        <dbReference type="ARBA" id="ARBA00023136"/>
    </source>
</evidence>
<dbReference type="OrthoDB" id="9799441at2"/>
<dbReference type="GO" id="GO:0046872">
    <property type="term" value="F:metal ion binding"/>
    <property type="evidence" value="ECO:0007669"/>
    <property type="project" value="UniProtKB-KW"/>
</dbReference>
<evidence type="ECO:0000256" key="13">
    <source>
        <dbReference type="SAM" id="Phobius"/>
    </source>
</evidence>
<proteinExistence type="inferred from homology"/>
<evidence type="ECO:0000256" key="9">
    <source>
        <dbReference type="ARBA" id="ARBA00023004"/>
    </source>
</evidence>
<dbReference type="InterPro" id="IPR018495">
    <property type="entry name" value="Succ_DH_cyt_bsu_CS"/>
</dbReference>
<organism evidence="14 15">
    <name type="scientific">Inmirania thermothiophila</name>
    <dbReference type="NCBI Taxonomy" id="1750597"/>
    <lineage>
        <taxon>Bacteria</taxon>
        <taxon>Pseudomonadati</taxon>
        <taxon>Pseudomonadota</taxon>
        <taxon>Gammaproteobacteria</taxon>
        <taxon>Chromatiales</taxon>
        <taxon>Ectothiorhodospiraceae</taxon>
        <taxon>Inmirania</taxon>
    </lineage>
</organism>
<feature type="transmembrane region" description="Helical" evidence="13">
    <location>
        <begin position="66"/>
        <end position="84"/>
    </location>
</feature>
<dbReference type="CDD" id="cd03499">
    <property type="entry name" value="SQR_TypeC_SdhC"/>
    <property type="match status" value="1"/>
</dbReference>
<evidence type="ECO:0000256" key="3">
    <source>
        <dbReference type="ARBA" id="ARBA00007244"/>
    </source>
</evidence>
<keyword evidence="6 13" id="KW-0812">Transmembrane</keyword>
<evidence type="ECO:0000256" key="1">
    <source>
        <dbReference type="ARBA" id="ARBA00004050"/>
    </source>
</evidence>
<dbReference type="InterPro" id="IPR000701">
    <property type="entry name" value="SuccDH_FuR_B_TM-su"/>
</dbReference>
<evidence type="ECO:0000256" key="5">
    <source>
        <dbReference type="ARBA" id="ARBA00022617"/>
    </source>
</evidence>
<evidence type="ECO:0000256" key="8">
    <source>
        <dbReference type="ARBA" id="ARBA00022989"/>
    </source>
</evidence>
<dbReference type="Proteomes" id="UP000276634">
    <property type="component" value="Unassembled WGS sequence"/>
</dbReference>
<dbReference type="NCBIfam" id="TIGR02970">
    <property type="entry name" value="succ_dehyd_cytB"/>
    <property type="match status" value="1"/>
</dbReference>
<gene>
    <name evidence="14" type="ORF">EDC57_1306</name>
</gene>
<comment type="similarity">
    <text evidence="3">Belongs to the cytochrome b560 family.</text>
</comment>
<dbReference type="PANTHER" id="PTHR10978:SF5">
    <property type="entry name" value="SUCCINATE DEHYDROGENASE CYTOCHROME B560 SUBUNIT, MITOCHONDRIAL"/>
    <property type="match status" value="1"/>
</dbReference>